<dbReference type="SUPFAM" id="SSF54060">
    <property type="entry name" value="His-Me finger endonucleases"/>
    <property type="match status" value="1"/>
</dbReference>
<dbReference type="InterPro" id="IPR003615">
    <property type="entry name" value="HNH_nuc"/>
</dbReference>
<name>A0AAE7VV37_9CAUD</name>
<protein>
    <submittedName>
        <fullName evidence="2">Homing endonuclease</fullName>
    </submittedName>
</protein>
<reference evidence="3" key="1">
    <citation type="journal article" date="2021" name="PLoS Biol.">
        <title>Systematic exploration of Escherichia coli phage-host interactions with the BASEL phage collection.</title>
        <authorList>
            <person name="Maffei E."/>
            <person name="Shaidullina A."/>
            <person name="Burkolter M."/>
            <person name="Heyer Y."/>
            <person name="Estermann F."/>
            <person name="Druelle V."/>
            <person name="Sauer P."/>
            <person name="Willi L."/>
            <person name="Michaelis S."/>
            <person name="Hilbi H."/>
            <person name="Thaler D.S."/>
            <person name="Harms A."/>
        </authorList>
    </citation>
    <scope>NUCLEOTIDE SEQUENCE [LARGE SCALE GENOMIC DNA]</scope>
    <source>
        <strain evidence="3">Bas65</strain>
    </source>
</reference>
<dbReference type="Proteomes" id="UP000828197">
    <property type="component" value="Segment"/>
</dbReference>
<evidence type="ECO:0000313" key="3">
    <source>
        <dbReference type="Proteomes" id="UP000828197"/>
    </source>
</evidence>
<feature type="domain" description="HNH nuclease" evidence="1">
    <location>
        <begin position="46"/>
        <end position="88"/>
    </location>
</feature>
<keyword evidence="3" id="KW-1185">Reference proteome</keyword>
<proteinExistence type="predicted"/>
<dbReference type="Pfam" id="PF13392">
    <property type="entry name" value="HNH_3"/>
    <property type="match status" value="1"/>
</dbReference>
<accession>A0AAE7VV37</accession>
<dbReference type="InterPro" id="IPR044930">
    <property type="entry name" value="Homing_endonuclease_His-Me"/>
</dbReference>
<keyword evidence="2" id="KW-0378">Hydrolase</keyword>
<dbReference type="EMBL" id="MZ501078">
    <property type="protein sequence ID" value="QXV80650.1"/>
    <property type="molecule type" value="Genomic_DNA"/>
</dbReference>
<dbReference type="Gene3D" id="3.90.75.10">
    <property type="entry name" value="Homing Intron 3 (I-ppo) Encoded Endonuclease, Chain A"/>
    <property type="match status" value="1"/>
</dbReference>
<keyword evidence="2" id="KW-0255">Endonuclease</keyword>
<evidence type="ECO:0000259" key="1">
    <source>
        <dbReference type="Pfam" id="PF13392"/>
    </source>
</evidence>
<organism evidence="2 3">
    <name type="scientific">Escherichia phage JacobBurckhardt</name>
    <dbReference type="NCBI Taxonomy" id="2852037"/>
    <lineage>
        <taxon>Viruses</taxon>
        <taxon>Duplodnaviria</taxon>
        <taxon>Heunggongvirae</taxon>
        <taxon>Uroviricota</taxon>
        <taxon>Caudoviricetes</taxon>
        <taxon>Autographivirales</taxon>
        <taxon>Autotranscriptaviridae</taxon>
        <taxon>Studiervirinae</taxon>
        <taxon>Teseptimavirus</taxon>
        <taxon>Teseptimavirus jacobburckhardt</taxon>
    </lineage>
</organism>
<sequence length="152" mass="17282">MIHPKLLIEPTDSCIEWTGAFHKNGYGVISLNRKVAAELGIPRVQFVHRASYMQHKGTIGDGLVVRHLCHNRKCFNPAHLEVGTQYDNFEDSVKVGRNKRKLLDEDVKSIRESTMSNRKLAKLYGVSSTTIFHIKHNNKWRNLNGTSTIQTA</sequence>
<evidence type="ECO:0000313" key="2">
    <source>
        <dbReference type="EMBL" id="QXV80650.1"/>
    </source>
</evidence>
<gene>
    <name evidence="2" type="ORF">bas65_0025</name>
</gene>
<dbReference type="InterPro" id="IPR044925">
    <property type="entry name" value="His-Me_finger_sf"/>
</dbReference>
<keyword evidence="2" id="KW-0540">Nuclease</keyword>
<dbReference type="GO" id="GO:0004519">
    <property type="term" value="F:endonuclease activity"/>
    <property type="evidence" value="ECO:0007669"/>
    <property type="project" value="UniProtKB-KW"/>
</dbReference>